<feature type="domain" description="Aldehyde dehydrogenase" evidence="2">
    <location>
        <begin position="38"/>
        <end position="480"/>
    </location>
</feature>
<dbReference type="SUPFAM" id="SSF53720">
    <property type="entry name" value="ALDH-like"/>
    <property type="match status" value="1"/>
</dbReference>
<dbReference type="InterPro" id="IPR015590">
    <property type="entry name" value="Aldehyde_DH_dom"/>
</dbReference>
<dbReference type="AlphaFoldDB" id="A0A1Y6CJC4"/>
<dbReference type="Gene3D" id="3.40.605.10">
    <property type="entry name" value="Aldehyde Dehydrogenase, Chain A, domain 1"/>
    <property type="match status" value="1"/>
</dbReference>
<dbReference type="Pfam" id="PF00171">
    <property type="entry name" value="Aldedh"/>
    <property type="match status" value="1"/>
</dbReference>
<evidence type="ECO:0000259" key="2">
    <source>
        <dbReference type="Pfam" id="PF00171"/>
    </source>
</evidence>
<dbReference type="RefSeq" id="WP_132323641.1">
    <property type="nucleotide sequence ID" value="NZ_FWZT01000023.1"/>
</dbReference>
<dbReference type="InterPro" id="IPR016162">
    <property type="entry name" value="Ald_DH_N"/>
</dbReference>
<evidence type="ECO:0000313" key="3">
    <source>
        <dbReference type="EMBL" id="SMF66687.1"/>
    </source>
</evidence>
<gene>
    <name evidence="3" type="ORF">SAMN06296036_12355</name>
</gene>
<dbReference type="PANTHER" id="PTHR11699">
    <property type="entry name" value="ALDEHYDE DEHYDROGENASE-RELATED"/>
    <property type="match status" value="1"/>
</dbReference>
<dbReference type="InterPro" id="IPR016163">
    <property type="entry name" value="Ald_DH_C"/>
</dbReference>
<dbReference type="OrthoDB" id="5287617at2"/>
<dbReference type="GO" id="GO:0016620">
    <property type="term" value="F:oxidoreductase activity, acting on the aldehyde or oxo group of donors, NAD or NADP as acceptor"/>
    <property type="evidence" value="ECO:0007669"/>
    <property type="project" value="InterPro"/>
</dbReference>
<keyword evidence="1" id="KW-0560">Oxidoreductase</keyword>
<sequence>MTLDTIQQVLESKQYPADFKGHWIGGEWVNDRRGQDLSGSLNPSNGQRLVHVNTSKFLVEQAIDAAHQSFSELSSLSLDQRLEFLEKFRQVTVDYRDLLVLALRHEAGKPLWEAEQDFNSAIRQLNQVLEKRDQLIESIVTPYRLQGGDAKFALQPLGVCAVFQTFSTPLNTVVQSLIAGLVAGCPLVIMPSSHAALNGLILSHLLSNLELPNGAVNVVFGNYQYFSKALQDRRIKGVIYSGSREHCDTIRGDYSHVLDRELMLQSGGKNSVIIHSSASMDDAIRLSLLGVVKSAGQLNTSTSRIFVHKDQLEAFGEKVVPVIHNLRIGPTDSEDKPLMGPLYSQKAVDKFLRFQTMAKREAEETLVWGKAYDPSSQGFFVSPGVHVFNEFDDSSSYQSNVFMCPDVVIYPYEEMEEAISWANTTNASHVTSLVGDKNQLEAYLPLVKAPNVMINLPTVGANVQPLMTGRELCGGHRYNGFGLVALMTYPQASQSNAELEAIVAEWPWEP</sequence>
<reference evidence="4" key="1">
    <citation type="submission" date="2017-04" db="EMBL/GenBank/DDBJ databases">
        <authorList>
            <person name="Varghese N."/>
            <person name="Submissions S."/>
        </authorList>
    </citation>
    <scope>NUCLEOTIDE SEQUENCE [LARGE SCALE GENOMIC DNA]</scope>
    <source>
        <strain evidence="4">RKEM611</strain>
    </source>
</reference>
<organism evidence="3 4">
    <name type="scientific">Pseudobacteriovorax antillogorgiicola</name>
    <dbReference type="NCBI Taxonomy" id="1513793"/>
    <lineage>
        <taxon>Bacteria</taxon>
        <taxon>Pseudomonadati</taxon>
        <taxon>Bdellovibrionota</taxon>
        <taxon>Oligoflexia</taxon>
        <taxon>Oligoflexales</taxon>
        <taxon>Pseudobacteriovoracaceae</taxon>
        <taxon>Pseudobacteriovorax</taxon>
    </lineage>
</organism>
<dbReference type="Proteomes" id="UP000192907">
    <property type="component" value="Unassembled WGS sequence"/>
</dbReference>
<accession>A0A1Y6CJC4</accession>
<name>A0A1Y6CJC4_9BACT</name>
<keyword evidence="4" id="KW-1185">Reference proteome</keyword>
<evidence type="ECO:0000256" key="1">
    <source>
        <dbReference type="ARBA" id="ARBA00023002"/>
    </source>
</evidence>
<evidence type="ECO:0000313" key="4">
    <source>
        <dbReference type="Proteomes" id="UP000192907"/>
    </source>
</evidence>
<dbReference type="InterPro" id="IPR016161">
    <property type="entry name" value="Ald_DH/histidinol_DH"/>
</dbReference>
<proteinExistence type="predicted"/>
<dbReference type="EMBL" id="FWZT01000023">
    <property type="protein sequence ID" value="SMF66687.1"/>
    <property type="molecule type" value="Genomic_DNA"/>
</dbReference>
<dbReference type="Gene3D" id="3.40.309.10">
    <property type="entry name" value="Aldehyde Dehydrogenase, Chain A, domain 2"/>
    <property type="match status" value="1"/>
</dbReference>
<dbReference type="STRING" id="1513793.SAMN06296036_12355"/>
<protein>
    <submittedName>
        <fullName evidence="3">Acyl-CoA reductase</fullName>
    </submittedName>
</protein>